<protein>
    <submittedName>
        <fullName evidence="3">Cobyric acid synthase</fullName>
    </submittedName>
</protein>
<dbReference type="EMBL" id="BSNC01000001">
    <property type="protein sequence ID" value="GLP94952.1"/>
    <property type="molecule type" value="Genomic_DNA"/>
</dbReference>
<evidence type="ECO:0000313" key="4">
    <source>
        <dbReference type="Proteomes" id="UP001161422"/>
    </source>
</evidence>
<dbReference type="CDD" id="cd02042">
    <property type="entry name" value="ParAB_family"/>
    <property type="match status" value="1"/>
</dbReference>
<keyword evidence="4" id="KW-1185">Reference proteome</keyword>
<dbReference type="PANTHER" id="PTHR13696">
    <property type="entry name" value="P-LOOP CONTAINING NUCLEOSIDE TRIPHOSPHATE HYDROLASE"/>
    <property type="match status" value="1"/>
</dbReference>
<evidence type="ECO:0000256" key="1">
    <source>
        <dbReference type="ARBA" id="ARBA00060876"/>
    </source>
</evidence>
<dbReference type="SUPFAM" id="SSF52540">
    <property type="entry name" value="P-loop containing nucleoside triphosphate hydrolases"/>
    <property type="match status" value="1"/>
</dbReference>
<accession>A0AA37RU23</accession>
<gene>
    <name evidence="3" type="ORF">GCM10007895_02580</name>
</gene>
<organism evidence="3 4">
    <name type="scientific">Paraferrimonas sedimenticola</name>
    <dbReference type="NCBI Taxonomy" id="375674"/>
    <lineage>
        <taxon>Bacteria</taxon>
        <taxon>Pseudomonadati</taxon>
        <taxon>Pseudomonadota</taxon>
        <taxon>Gammaproteobacteria</taxon>
        <taxon>Alteromonadales</taxon>
        <taxon>Ferrimonadaceae</taxon>
        <taxon>Paraferrimonas</taxon>
    </lineage>
</organism>
<dbReference type="InterPro" id="IPR027417">
    <property type="entry name" value="P-loop_NTPase"/>
</dbReference>
<dbReference type="Gene3D" id="3.40.50.300">
    <property type="entry name" value="P-loop containing nucleotide triphosphate hydrolases"/>
    <property type="match status" value="1"/>
</dbReference>
<name>A0AA37RU23_9GAMM</name>
<feature type="domain" description="AAA" evidence="2">
    <location>
        <begin position="1"/>
        <end position="172"/>
    </location>
</feature>
<dbReference type="FunFam" id="3.40.50.300:FF:000285">
    <property type="entry name" value="Sporulation initiation inhibitor Soj"/>
    <property type="match status" value="1"/>
</dbReference>
<dbReference type="InterPro" id="IPR050678">
    <property type="entry name" value="DNA_Partitioning_ATPase"/>
</dbReference>
<dbReference type="InterPro" id="IPR025669">
    <property type="entry name" value="AAA_dom"/>
</dbReference>
<dbReference type="PANTHER" id="PTHR13696:SF69">
    <property type="entry name" value="PLASMID PARTITIONING PROTEIN-RELATED"/>
    <property type="match status" value="1"/>
</dbReference>
<dbReference type="RefSeq" id="WP_095506008.1">
    <property type="nucleotide sequence ID" value="NZ_BSNC01000001.1"/>
</dbReference>
<evidence type="ECO:0000259" key="2">
    <source>
        <dbReference type="Pfam" id="PF13614"/>
    </source>
</evidence>
<dbReference type="AlphaFoldDB" id="A0AA37RU23"/>
<comment type="similarity">
    <text evidence="1">To B.subtilis soj.</text>
</comment>
<dbReference type="Proteomes" id="UP001161422">
    <property type="component" value="Unassembled WGS sequence"/>
</dbReference>
<sequence>MKVWTIANQKGGVGKTTTVVTIAGVLAKMRHRVLVIDTDPHASLGHHFGIDSDAQTATLFDLFQTPKNLNRSKVLHSVYPTSVENISLMPASIGLATIDRRSGQQDGMGLVLANTVKALQDDFDYILIDCPPVLGVLMVNALAACDQVLIPVQTEFLALKGLDRMVNTLTMMGRSQGRQYAYTIIPTMFDQRTKAAKRALAQLQCDFPAKLHTSVIPVDTQFREASLKRLPLTHCAPNSRGVDAYRQLTKAVMAKEAVHG</sequence>
<dbReference type="Pfam" id="PF13614">
    <property type="entry name" value="AAA_31"/>
    <property type="match status" value="1"/>
</dbReference>
<comment type="caution">
    <text evidence="3">The sequence shown here is derived from an EMBL/GenBank/DDBJ whole genome shotgun (WGS) entry which is preliminary data.</text>
</comment>
<reference evidence="3" key="1">
    <citation type="journal article" date="2014" name="Int. J. Syst. Evol. Microbiol.">
        <title>Complete genome sequence of Corynebacterium casei LMG S-19264T (=DSM 44701T), isolated from a smear-ripened cheese.</title>
        <authorList>
            <consortium name="US DOE Joint Genome Institute (JGI-PGF)"/>
            <person name="Walter F."/>
            <person name="Albersmeier A."/>
            <person name="Kalinowski J."/>
            <person name="Ruckert C."/>
        </authorList>
    </citation>
    <scope>NUCLEOTIDE SEQUENCE</scope>
    <source>
        <strain evidence="3">NBRC 101628</strain>
    </source>
</reference>
<evidence type="ECO:0000313" key="3">
    <source>
        <dbReference type="EMBL" id="GLP94952.1"/>
    </source>
</evidence>
<dbReference type="PIRSF" id="PIRSF009320">
    <property type="entry name" value="Nuc_binding_HP_1000"/>
    <property type="match status" value="1"/>
</dbReference>
<reference evidence="3" key="2">
    <citation type="submission" date="2023-01" db="EMBL/GenBank/DDBJ databases">
        <title>Draft genome sequence of Paraferrimonas sedimenticola strain NBRC 101628.</title>
        <authorList>
            <person name="Sun Q."/>
            <person name="Mori K."/>
        </authorList>
    </citation>
    <scope>NUCLEOTIDE SEQUENCE</scope>
    <source>
        <strain evidence="3">NBRC 101628</strain>
    </source>
</reference>
<proteinExistence type="predicted"/>